<dbReference type="Proteomes" id="UP000789396">
    <property type="component" value="Unassembled WGS sequence"/>
</dbReference>
<dbReference type="InterPro" id="IPR032675">
    <property type="entry name" value="LRR_dom_sf"/>
</dbReference>
<dbReference type="EMBL" id="CAJVPZ010032782">
    <property type="protein sequence ID" value="CAG8742678.1"/>
    <property type="molecule type" value="Genomic_DNA"/>
</dbReference>
<reference evidence="1" key="1">
    <citation type="submission" date="2021-06" db="EMBL/GenBank/DDBJ databases">
        <authorList>
            <person name="Kallberg Y."/>
            <person name="Tangrot J."/>
            <person name="Rosling A."/>
        </authorList>
    </citation>
    <scope>NUCLEOTIDE SEQUENCE</scope>
    <source>
        <strain evidence="1">IN212</strain>
    </source>
</reference>
<dbReference type="AlphaFoldDB" id="A0A9N9IP11"/>
<feature type="non-terminal residue" evidence="1">
    <location>
        <position position="1"/>
    </location>
</feature>
<organism evidence="1 2">
    <name type="scientific">Racocetra fulgida</name>
    <dbReference type="NCBI Taxonomy" id="60492"/>
    <lineage>
        <taxon>Eukaryota</taxon>
        <taxon>Fungi</taxon>
        <taxon>Fungi incertae sedis</taxon>
        <taxon>Mucoromycota</taxon>
        <taxon>Glomeromycotina</taxon>
        <taxon>Glomeromycetes</taxon>
        <taxon>Diversisporales</taxon>
        <taxon>Gigasporaceae</taxon>
        <taxon>Racocetra</taxon>
    </lineage>
</organism>
<protein>
    <submittedName>
        <fullName evidence="1">8180_t:CDS:1</fullName>
    </submittedName>
</protein>
<accession>A0A9N9IP11</accession>
<evidence type="ECO:0000313" key="1">
    <source>
        <dbReference type="EMBL" id="CAG8742678.1"/>
    </source>
</evidence>
<gene>
    <name evidence="1" type="ORF">RFULGI_LOCUS12997</name>
</gene>
<feature type="non-terminal residue" evidence="1">
    <location>
        <position position="593"/>
    </location>
</feature>
<keyword evidence="2" id="KW-1185">Reference proteome</keyword>
<evidence type="ECO:0000313" key="2">
    <source>
        <dbReference type="Proteomes" id="UP000789396"/>
    </source>
</evidence>
<comment type="caution">
    <text evidence="1">The sequence shown here is derived from an EMBL/GenBank/DDBJ whole genome shotgun (WGS) entry which is preliminary data.</text>
</comment>
<name>A0A9N9IP11_9GLOM</name>
<proteinExistence type="predicted"/>
<sequence length="593" mass="68675">SGSQIIQGNYKRDFQESNGSRSLEWFEIGVKILWEDPLSWGYPVINVYTDFLNAEQRKALKNAKITLSKLHNPMDDYSLYIKKFNLSELHDAIFSWLLHTENIDEKYRDLFKGNFNAKAAEKDEATKPIMKMMTLMISHIIKLLFNSTQGLDMLDMSFNHLSIGIPADIVKSAEAMKRAFTDITWLRVHTNFTSKLISEDRLDTALKIFNKMVELCHKVEYLDVKYQYYTDIDKNDKNDKNDKKIMSKLVNVQQKLKHFTIRRSDLWFNLMVSIGEHAANTLVSFNLSGIPLSPQQLQPLTRCTQLLTLSFVRCMDIKQTGKNKNKNGTVRDDDTPTFVDSSGLFFHSVKKMYLYKNKISPEALTSLIRMTINLEELIIVNNNTETIIKAISHYCGNINYLALTLYSDTTFFALMDWLSLSHLKTLVLGTHHSKILNFKDRPNQSLGSMLYEIGDQFPLSLTRLDVDFEVTPQQLDIFLQRSNYVFEELGLHQSSGLKDDHLRVLMNHAKVSKRLRKVTFDRIYWSSPDEDLESQISFEGSLLEKSLFSPKTLKEAEQYINTINSTSFDPFIDPLQRIFKTRNIETMDIEDSN</sequence>
<dbReference type="Gene3D" id="3.80.10.10">
    <property type="entry name" value="Ribonuclease Inhibitor"/>
    <property type="match status" value="1"/>
</dbReference>
<dbReference type="OrthoDB" id="2373260at2759"/>
<dbReference type="SUPFAM" id="SSF52047">
    <property type="entry name" value="RNI-like"/>
    <property type="match status" value="1"/>
</dbReference>